<evidence type="ECO:0000313" key="6">
    <source>
        <dbReference type="EMBL" id="XFO65624.1"/>
    </source>
</evidence>
<dbReference type="InterPro" id="IPR000847">
    <property type="entry name" value="LysR_HTH_N"/>
</dbReference>
<keyword evidence="2" id="KW-0805">Transcription regulation</keyword>
<dbReference type="PRINTS" id="PR00039">
    <property type="entry name" value="HTHLYSR"/>
</dbReference>
<comment type="similarity">
    <text evidence="1">Belongs to the LysR transcriptional regulatory family.</text>
</comment>
<evidence type="ECO:0000256" key="1">
    <source>
        <dbReference type="ARBA" id="ARBA00009437"/>
    </source>
</evidence>
<reference evidence="6" key="1">
    <citation type="submission" date="2024-05" db="EMBL/GenBank/DDBJ databases">
        <title>Isolation and characterization of Sporomusa carbonis sp. nov., a carboxydotrophic hydrogenogen in the genus of Sporomusa isolated from a charcoal burning pile.</title>
        <authorList>
            <person name="Boeer T."/>
            <person name="Rosenbaum F."/>
            <person name="Eysell L."/>
            <person name="Mueller V."/>
            <person name="Daniel R."/>
            <person name="Poehlein A."/>
        </authorList>
    </citation>
    <scope>NUCLEOTIDE SEQUENCE [LARGE SCALE GENOMIC DNA]</scope>
    <source>
        <strain evidence="6">DSM 10669</strain>
    </source>
</reference>
<dbReference type="Pfam" id="PF03466">
    <property type="entry name" value="LysR_substrate"/>
    <property type="match status" value="1"/>
</dbReference>
<keyword evidence="3" id="KW-0238">DNA-binding</keyword>
<dbReference type="SUPFAM" id="SSF46785">
    <property type="entry name" value="Winged helix' DNA-binding domain"/>
    <property type="match status" value="1"/>
</dbReference>
<evidence type="ECO:0000256" key="2">
    <source>
        <dbReference type="ARBA" id="ARBA00023015"/>
    </source>
</evidence>
<keyword evidence="7" id="KW-1185">Reference proteome</keyword>
<gene>
    <name evidence="6" type="primary">gltC_2</name>
    <name evidence="6" type="ORF">SPSIL_017640</name>
</gene>
<dbReference type="EMBL" id="CP155573">
    <property type="protein sequence ID" value="XFO65624.1"/>
    <property type="molecule type" value="Genomic_DNA"/>
</dbReference>
<evidence type="ECO:0000259" key="5">
    <source>
        <dbReference type="PROSITE" id="PS50931"/>
    </source>
</evidence>
<proteinExistence type="inferred from homology"/>
<feature type="domain" description="HTH lysR-type" evidence="5">
    <location>
        <begin position="1"/>
        <end position="58"/>
    </location>
</feature>
<dbReference type="InterPro" id="IPR036388">
    <property type="entry name" value="WH-like_DNA-bd_sf"/>
</dbReference>
<dbReference type="RefSeq" id="WP_094604995.1">
    <property type="nucleotide sequence ID" value="NZ_CP155573.1"/>
</dbReference>
<dbReference type="Pfam" id="PF00126">
    <property type="entry name" value="HTH_1"/>
    <property type="match status" value="1"/>
</dbReference>
<dbReference type="SUPFAM" id="SSF53850">
    <property type="entry name" value="Periplasmic binding protein-like II"/>
    <property type="match status" value="1"/>
</dbReference>
<dbReference type="PANTHER" id="PTHR30419:SF8">
    <property type="entry name" value="NITROGEN ASSIMILATION TRANSCRIPTIONAL ACTIVATOR-RELATED"/>
    <property type="match status" value="1"/>
</dbReference>
<dbReference type="InterPro" id="IPR050950">
    <property type="entry name" value="HTH-type_LysR_regulators"/>
</dbReference>
<protein>
    <submittedName>
        <fullName evidence="6">HTH-type transcriptional regulator GltC</fullName>
    </submittedName>
</protein>
<sequence length="294" mass="33078">MDIRDMRYFYAIVEEGNISKASKKLNIAQPALSRQMKQLEDNLGVQLFERGSRRIRLTEAGQLLRERVEQILGLVDGTMKEMTGFNSGLGGTISLGTVTTSGATLLPNLISKFHSLYPNVTFQLWEGDGFRILELLDNGIIEIGIIRAPFDSEIYESITLPDEPLVIVMKQDECYCGEDPETVRLIELVNQPLIVPLRWKAMFIEWCSNAGFKPKIVCISDGIMLNILWTKLGIGMALVPKSTKELISDPALTYKTIVEPAVSTQTVIVWVRNRRLSASSKHFLDLLRDMARMV</sequence>
<evidence type="ECO:0000313" key="7">
    <source>
        <dbReference type="Proteomes" id="UP000216752"/>
    </source>
</evidence>
<dbReference type="Gene3D" id="1.10.10.10">
    <property type="entry name" value="Winged helix-like DNA-binding domain superfamily/Winged helix DNA-binding domain"/>
    <property type="match status" value="1"/>
</dbReference>
<organism evidence="6 7">
    <name type="scientific">Sporomusa silvacetica DSM 10669</name>
    <dbReference type="NCBI Taxonomy" id="1123289"/>
    <lineage>
        <taxon>Bacteria</taxon>
        <taxon>Bacillati</taxon>
        <taxon>Bacillota</taxon>
        <taxon>Negativicutes</taxon>
        <taxon>Selenomonadales</taxon>
        <taxon>Sporomusaceae</taxon>
        <taxon>Sporomusa</taxon>
    </lineage>
</organism>
<dbReference type="CDD" id="cd05466">
    <property type="entry name" value="PBP2_LTTR_substrate"/>
    <property type="match status" value="1"/>
</dbReference>
<dbReference type="InterPro" id="IPR036390">
    <property type="entry name" value="WH_DNA-bd_sf"/>
</dbReference>
<dbReference type="Proteomes" id="UP000216752">
    <property type="component" value="Chromosome"/>
</dbReference>
<evidence type="ECO:0000256" key="4">
    <source>
        <dbReference type="ARBA" id="ARBA00023163"/>
    </source>
</evidence>
<accession>A0ABZ3IJM9</accession>
<name>A0ABZ3IJM9_9FIRM</name>
<dbReference type="Gene3D" id="3.40.190.290">
    <property type="match status" value="1"/>
</dbReference>
<dbReference type="PANTHER" id="PTHR30419">
    <property type="entry name" value="HTH-TYPE TRANSCRIPTIONAL REGULATOR YBHD"/>
    <property type="match status" value="1"/>
</dbReference>
<dbReference type="InterPro" id="IPR005119">
    <property type="entry name" value="LysR_subst-bd"/>
</dbReference>
<keyword evidence="4" id="KW-0804">Transcription</keyword>
<dbReference type="PROSITE" id="PS50931">
    <property type="entry name" value="HTH_LYSR"/>
    <property type="match status" value="1"/>
</dbReference>
<evidence type="ECO:0000256" key="3">
    <source>
        <dbReference type="ARBA" id="ARBA00023125"/>
    </source>
</evidence>